<sequence>MIGTLVIATVVLLYIFVQRRFRFFEKNGIPFEPGYFPFGSLIYWKMITGQVALFSITKSIYEKHPNAKAVGYYGILGKPHLVICDLDLAKKVMVRDFDHFVDRPFADGIHPDANKYFCKMLTVLKGDEWKAIRNLVSPIFTSGKIKATVPVINQVASELADYIDQRVIGETSTDNKDIFQKYSIEVLGRLGCGVEPKILTDNNPDKNVFYQKALELSGGGKPNLVTVFKFIVTLIFPTIAYYSKMSAFEPEPINFMGALISNAIKDRQATKVKKSDLIDFLKDAIKEFEQSNPNGMSEGEITELIIANGLLLFFAGTDTSSSALSIVMHFMAKNPDLQEKLYREIKDAIEENNGNANLDYTTLNGLKFMGSVIKESLRFWGFNFLDRTCTKDYHMPELNATIPKGMQVTVAGASIMQDEKFFPDTQTFDPEAHFEDESLYPASFMAFGQGPRNCIGMRFAYMVVRACLVHTLANYKVEPCPKTITDWEIDPLHPSALPKGGLYVKYTRRE</sequence>
<evidence type="ECO:0000256" key="10">
    <source>
        <dbReference type="ARBA" id="ARBA00023004"/>
    </source>
</evidence>
<dbReference type="PRINTS" id="PR00385">
    <property type="entry name" value="P450"/>
</dbReference>
<dbReference type="InterPro" id="IPR002401">
    <property type="entry name" value="Cyt_P450_E_grp-I"/>
</dbReference>
<keyword evidence="7" id="KW-0256">Endoplasmic reticulum</keyword>
<dbReference type="InterPro" id="IPR017972">
    <property type="entry name" value="Cyt_P450_CS"/>
</dbReference>
<dbReference type="Gene3D" id="1.10.630.10">
    <property type="entry name" value="Cytochrome P450"/>
    <property type="match status" value="1"/>
</dbReference>
<dbReference type="SUPFAM" id="SSF48264">
    <property type="entry name" value="Cytochrome P450"/>
    <property type="match status" value="1"/>
</dbReference>
<dbReference type="PRINTS" id="PR00463">
    <property type="entry name" value="EP450I"/>
</dbReference>
<dbReference type="GO" id="GO:0020037">
    <property type="term" value="F:heme binding"/>
    <property type="evidence" value="ECO:0007669"/>
    <property type="project" value="InterPro"/>
</dbReference>
<keyword evidence="5 13" id="KW-0349">Heme</keyword>
<name>A0A0F7J2T4_PARNA</name>
<evidence type="ECO:0000256" key="14">
    <source>
        <dbReference type="RuleBase" id="RU000461"/>
    </source>
</evidence>
<dbReference type="GO" id="GO:0016705">
    <property type="term" value="F:oxidoreductase activity, acting on paired donors, with incorporation or reduction of molecular oxygen"/>
    <property type="evidence" value="ECO:0007669"/>
    <property type="project" value="InterPro"/>
</dbReference>
<evidence type="ECO:0000256" key="2">
    <source>
        <dbReference type="ARBA" id="ARBA00004174"/>
    </source>
</evidence>
<comment type="similarity">
    <text evidence="4 14">Belongs to the cytochrome P450 family.</text>
</comment>
<evidence type="ECO:0000256" key="4">
    <source>
        <dbReference type="ARBA" id="ARBA00010617"/>
    </source>
</evidence>
<reference evidence="15" key="1">
    <citation type="journal article" date="2015" name="Environ. Sci. Technol.">
        <title>Identification of the Full 46 Cytochrome P450 (CYP) Complement and Modulation of CYP Expression in Response to Water-Accommodated Fractions of Crude Oil in the Cyclopoid Copepod Paracyclopina nana.</title>
        <authorList>
            <person name="Han J."/>
            <person name="Won E.J."/>
            <person name="Kim H.S."/>
            <person name="Nelson D.R."/>
            <person name="Lee S.J."/>
            <person name="Park H.G."/>
            <person name="Lee J.S."/>
        </authorList>
    </citation>
    <scope>NUCLEOTIDE SEQUENCE</scope>
</reference>
<dbReference type="Pfam" id="PF00067">
    <property type="entry name" value="p450"/>
    <property type="match status" value="1"/>
</dbReference>
<dbReference type="PANTHER" id="PTHR24292:SF54">
    <property type="entry name" value="CYP9F3-RELATED"/>
    <property type="match status" value="1"/>
</dbReference>
<dbReference type="CDD" id="cd11056">
    <property type="entry name" value="CYP6-like"/>
    <property type="match status" value="1"/>
</dbReference>
<evidence type="ECO:0000256" key="3">
    <source>
        <dbReference type="ARBA" id="ARBA00004406"/>
    </source>
</evidence>
<dbReference type="PROSITE" id="PS00086">
    <property type="entry name" value="CYTOCHROME_P450"/>
    <property type="match status" value="1"/>
</dbReference>
<dbReference type="InterPro" id="IPR036396">
    <property type="entry name" value="Cyt_P450_sf"/>
</dbReference>
<evidence type="ECO:0000313" key="15">
    <source>
        <dbReference type="EMBL" id="AKH03530.1"/>
    </source>
</evidence>
<keyword evidence="8" id="KW-0492">Microsome</keyword>
<proteinExistence type="evidence at transcript level"/>
<dbReference type="GO" id="GO:0005789">
    <property type="term" value="C:endoplasmic reticulum membrane"/>
    <property type="evidence" value="ECO:0007669"/>
    <property type="project" value="UniProtKB-SubCell"/>
</dbReference>
<evidence type="ECO:0000256" key="13">
    <source>
        <dbReference type="PIRSR" id="PIRSR602401-1"/>
    </source>
</evidence>
<keyword evidence="9 14" id="KW-0560">Oxidoreductase</keyword>
<protein>
    <submittedName>
        <fullName evidence="15">Cytochrome P450 3081B1</fullName>
    </submittedName>
</protein>
<evidence type="ECO:0000256" key="5">
    <source>
        <dbReference type="ARBA" id="ARBA00022617"/>
    </source>
</evidence>
<dbReference type="EMBL" id="KP899598">
    <property type="protein sequence ID" value="AKH03530.1"/>
    <property type="molecule type" value="mRNA"/>
</dbReference>
<evidence type="ECO:0000256" key="11">
    <source>
        <dbReference type="ARBA" id="ARBA00023033"/>
    </source>
</evidence>
<dbReference type="GO" id="GO:0004497">
    <property type="term" value="F:monooxygenase activity"/>
    <property type="evidence" value="ECO:0007669"/>
    <property type="project" value="UniProtKB-KW"/>
</dbReference>
<evidence type="ECO:0000256" key="6">
    <source>
        <dbReference type="ARBA" id="ARBA00022723"/>
    </source>
</evidence>
<evidence type="ECO:0000256" key="1">
    <source>
        <dbReference type="ARBA" id="ARBA00001971"/>
    </source>
</evidence>
<organism evidence="15">
    <name type="scientific">Paracyclopina nana</name>
    <name type="common">Marine copepod</name>
    <dbReference type="NCBI Taxonomy" id="565004"/>
    <lineage>
        <taxon>Eukaryota</taxon>
        <taxon>Metazoa</taxon>
        <taxon>Ecdysozoa</taxon>
        <taxon>Arthropoda</taxon>
        <taxon>Crustacea</taxon>
        <taxon>Multicrustacea</taxon>
        <taxon>Hexanauplia</taxon>
        <taxon>Copepoda</taxon>
        <taxon>Cyclopoida</taxon>
        <taxon>Cyclopettidae</taxon>
        <taxon>Paracyclopina</taxon>
    </lineage>
</organism>
<keyword evidence="6 13" id="KW-0479">Metal-binding</keyword>
<comment type="subcellular location">
    <subcellularLocation>
        <location evidence="3">Endoplasmic reticulum membrane</location>
        <topology evidence="3">Peripheral membrane protein</topology>
    </subcellularLocation>
    <subcellularLocation>
        <location evidence="2">Microsome membrane</location>
        <topology evidence="2">Peripheral membrane protein</topology>
    </subcellularLocation>
</comment>
<evidence type="ECO:0000256" key="12">
    <source>
        <dbReference type="ARBA" id="ARBA00023136"/>
    </source>
</evidence>
<dbReference type="PANTHER" id="PTHR24292">
    <property type="entry name" value="CYTOCHROME P450"/>
    <property type="match status" value="1"/>
</dbReference>
<gene>
    <name evidence="15" type="primary">CYP3081B1</name>
</gene>
<evidence type="ECO:0000256" key="7">
    <source>
        <dbReference type="ARBA" id="ARBA00022824"/>
    </source>
</evidence>
<evidence type="ECO:0000256" key="8">
    <source>
        <dbReference type="ARBA" id="ARBA00022848"/>
    </source>
</evidence>
<keyword evidence="12" id="KW-0472">Membrane</keyword>
<dbReference type="GO" id="GO:0005506">
    <property type="term" value="F:iron ion binding"/>
    <property type="evidence" value="ECO:0007669"/>
    <property type="project" value="InterPro"/>
</dbReference>
<keyword evidence="11 14" id="KW-0503">Monooxygenase</keyword>
<dbReference type="InterPro" id="IPR050476">
    <property type="entry name" value="Insect_CytP450_Detox"/>
</dbReference>
<accession>A0A0F7J2T4</accession>
<dbReference type="InterPro" id="IPR001128">
    <property type="entry name" value="Cyt_P450"/>
</dbReference>
<feature type="binding site" description="axial binding residue" evidence="13">
    <location>
        <position position="454"/>
    </location>
    <ligand>
        <name>heme</name>
        <dbReference type="ChEBI" id="CHEBI:30413"/>
    </ligand>
    <ligandPart>
        <name>Fe</name>
        <dbReference type="ChEBI" id="CHEBI:18248"/>
    </ligandPart>
</feature>
<comment type="cofactor">
    <cofactor evidence="1 13">
        <name>heme</name>
        <dbReference type="ChEBI" id="CHEBI:30413"/>
    </cofactor>
</comment>
<keyword evidence="10 13" id="KW-0408">Iron</keyword>
<dbReference type="FunFam" id="1.10.630.10:FF:000182">
    <property type="entry name" value="Cytochrome P450 3A4"/>
    <property type="match status" value="1"/>
</dbReference>
<dbReference type="AlphaFoldDB" id="A0A0F7J2T4"/>
<evidence type="ECO:0000256" key="9">
    <source>
        <dbReference type="ARBA" id="ARBA00023002"/>
    </source>
</evidence>